<reference evidence="2 3" key="1">
    <citation type="journal article" date="2020" name="Genomics">
        <title>Complete, high-quality genomes from long-read metagenomic sequencing of two wolf lichen thalli reveals enigmatic genome architecture.</title>
        <authorList>
            <person name="McKenzie S.K."/>
            <person name="Walston R.F."/>
            <person name="Allen J.L."/>
        </authorList>
    </citation>
    <scope>NUCLEOTIDE SEQUENCE [LARGE SCALE GENOMIC DNA]</scope>
    <source>
        <strain evidence="2">WasteWater2</strain>
    </source>
</reference>
<evidence type="ECO:0000256" key="1">
    <source>
        <dbReference type="SAM" id="Coils"/>
    </source>
</evidence>
<keyword evidence="1" id="KW-0175">Coiled coil</keyword>
<dbReference type="OrthoDB" id="8954335at2759"/>
<dbReference type="RefSeq" id="XP_037158461.1">
    <property type="nucleotide sequence ID" value="XM_037314651.1"/>
</dbReference>
<dbReference type="InterPro" id="IPR027417">
    <property type="entry name" value="P-loop_NTPase"/>
</dbReference>
<feature type="coiled-coil region" evidence="1">
    <location>
        <begin position="146"/>
        <end position="209"/>
    </location>
</feature>
<evidence type="ECO:0000313" key="2">
    <source>
        <dbReference type="EMBL" id="KAF6225332.1"/>
    </source>
</evidence>
<dbReference type="AlphaFoldDB" id="A0A8H6CKR2"/>
<keyword evidence="3" id="KW-1185">Reference proteome</keyword>
<accession>A0A8H6CKR2</accession>
<gene>
    <name evidence="2" type="ORF">HO173_012817</name>
</gene>
<name>A0A8H6CKR2_9LECA</name>
<dbReference type="Gene3D" id="3.40.50.300">
    <property type="entry name" value="P-loop containing nucleotide triphosphate hydrolases"/>
    <property type="match status" value="1"/>
</dbReference>
<dbReference type="GeneID" id="59294450"/>
<organism evidence="2 3">
    <name type="scientific">Letharia columbiana</name>
    <dbReference type="NCBI Taxonomy" id="112416"/>
    <lineage>
        <taxon>Eukaryota</taxon>
        <taxon>Fungi</taxon>
        <taxon>Dikarya</taxon>
        <taxon>Ascomycota</taxon>
        <taxon>Pezizomycotina</taxon>
        <taxon>Lecanoromycetes</taxon>
        <taxon>OSLEUM clade</taxon>
        <taxon>Lecanoromycetidae</taxon>
        <taxon>Lecanorales</taxon>
        <taxon>Lecanorineae</taxon>
        <taxon>Parmeliaceae</taxon>
        <taxon>Letharia</taxon>
    </lineage>
</organism>
<dbReference type="EMBL" id="JACCJC010000105">
    <property type="protein sequence ID" value="KAF6225332.1"/>
    <property type="molecule type" value="Genomic_DNA"/>
</dbReference>
<protein>
    <submittedName>
        <fullName evidence="2">Uncharacterized protein</fullName>
    </submittedName>
</protein>
<dbReference type="Proteomes" id="UP000578531">
    <property type="component" value="Unassembled WGS sequence"/>
</dbReference>
<sequence>MTNTALKNLDMFHHLCGDQSLKNVMFLTTKWDKASTSFAQKHEEELTKNVWSGMIELGCSRPKRLGGVANYSSGIVDPISDVIARVLKFQPSWLLIQRQLGSGQHILDTTAGQKVDQDLSLEIKKTQDSFNSTLAQIEKSHEDTIRAALQDEADEYVRELAEAQEHKKASEASFEKVMKAEEERLMKMEEERRRKMEEERREKEQEEWNNKMYRYGIDATGAVLGAGGWMLFEGIGMQIQMAGSLLKDGGLFTPVKLFRGTKIQNCR</sequence>
<evidence type="ECO:0000313" key="3">
    <source>
        <dbReference type="Proteomes" id="UP000578531"/>
    </source>
</evidence>
<comment type="caution">
    <text evidence="2">The sequence shown here is derived from an EMBL/GenBank/DDBJ whole genome shotgun (WGS) entry which is preliminary data.</text>
</comment>
<proteinExistence type="predicted"/>